<organism evidence="1 2">
    <name type="scientific">Roseimaritima multifibrata</name>
    <dbReference type="NCBI Taxonomy" id="1930274"/>
    <lineage>
        <taxon>Bacteria</taxon>
        <taxon>Pseudomonadati</taxon>
        <taxon>Planctomycetota</taxon>
        <taxon>Planctomycetia</taxon>
        <taxon>Pirellulales</taxon>
        <taxon>Pirellulaceae</taxon>
        <taxon>Roseimaritima</taxon>
    </lineage>
</organism>
<name>A0A517MAD0_9BACT</name>
<sequence>MAWGGRPLVTSHRRYAADAVQNLLVCVEPLALIVRTTCDRLAHAPLRTPLCTIMPTN</sequence>
<keyword evidence="2" id="KW-1185">Reference proteome</keyword>
<dbReference type="AlphaFoldDB" id="A0A517MAD0"/>
<accession>A0A517MAD0</accession>
<protein>
    <submittedName>
        <fullName evidence="1">Uncharacterized protein</fullName>
    </submittedName>
</protein>
<dbReference type="Proteomes" id="UP000320672">
    <property type="component" value="Chromosome"/>
</dbReference>
<proteinExistence type="predicted"/>
<dbReference type="EMBL" id="CP036262">
    <property type="protein sequence ID" value="QDS91737.1"/>
    <property type="molecule type" value="Genomic_DNA"/>
</dbReference>
<dbReference type="KEGG" id="rml:FF011L_04720"/>
<evidence type="ECO:0000313" key="1">
    <source>
        <dbReference type="EMBL" id="QDS91737.1"/>
    </source>
</evidence>
<reference evidence="1 2" key="1">
    <citation type="submission" date="2019-02" db="EMBL/GenBank/DDBJ databases">
        <title>Deep-cultivation of Planctomycetes and their phenomic and genomic characterization uncovers novel biology.</title>
        <authorList>
            <person name="Wiegand S."/>
            <person name="Jogler M."/>
            <person name="Boedeker C."/>
            <person name="Pinto D."/>
            <person name="Vollmers J."/>
            <person name="Rivas-Marin E."/>
            <person name="Kohn T."/>
            <person name="Peeters S.H."/>
            <person name="Heuer A."/>
            <person name="Rast P."/>
            <person name="Oberbeckmann S."/>
            <person name="Bunk B."/>
            <person name="Jeske O."/>
            <person name="Meyerdierks A."/>
            <person name="Storesund J.E."/>
            <person name="Kallscheuer N."/>
            <person name="Luecker S."/>
            <person name="Lage O.M."/>
            <person name="Pohl T."/>
            <person name="Merkel B.J."/>
            <person name="Hornburger P."/>
            <person name="Mueller R.-W."/>
            <person name="Bruemmer F."/>
            <person name="Labrenz M."/>
            <person name="Spormann A.M."/>
            <person name="Op den Camp H."/>
            <person name="Overmann J."/>
            <person name="Amann R."/>
            <person name="Jetten M.S.M."/>
            <person name="Mascher T."/>
            <person name="Medema M.H."/>
            <person name="Devos D.P."/>
            <person name="Kaster A.-K."/>
            <person name="Ovreas L."/>
            <person name="Rohde M."/>
            <person name="Galperin M.Y."/>
            <person name="Jogler C."/>
        </authorList>
    </citation>
    <scope>NUCLEOTIDE SEQUENCE [LARGE SCALE GENOMIC DNA]</scope>
    <source>
        <strain evidence="1 2">FF011L</strain>
    </source>
</reference>
<evidence type="ECO:0000313" key="2">
    <source>
        <dbReference type="Proteomes" id="UP000320672"/>
    </source>
</evidence>
<gene>
    <name evidence="1" type="ORF">FF011L_04720</name>
</gene>